<feature type="non-terminal residue" evidence="2">
    <location>
        <position position="310"/>
    </location>
</feature>
<dbReference type="PANTHER" id="PTHR33112">
    <property type="entry name" value="DOMAIN PROTEIN, PUTATIVE-RELATED"/>
    <property type="match status" value="1"/>
</dbReference>
<dbReference type="Proteomes" id="UP001301769">
    <property type="component" value="Unassembled WGS sequence"/>
</dbReference>
<reference evidence="2" key="1">
    <citation type="journal article" date="2023" name="Mol. Phylogenet. Evol.">
        <title>Genome-scale phylogeny and comparative genomics of the fungal order Sordariales.</title>
        <authorList>
            <person name="Hensen N."/>
            <person name="Bonometti L."/>
            <person name="Westerberg I."/>
            <person name="Brannstrom I.O."/>
            <person name="Guillou S."/>
            <person name="Cros-Aarteil S."/>
            <person name="Calhoun S."/>
            <person name="Haridas S."/>
            <person name="Kuo A."/>
            <person name="Mondo S."/>
            <person name="Pangilinan J."/>
            <person name="Riley R."/>
            <person name="LaButti K."/>
            <person name="Andreopoulos B."/>
            <person name="Lipzen A."/>
            <person name="Chen C."/>
            <person name="Yan M."/>
            <person name="Daum C."/>
            <person name="Ng V."/>
            <person name="Clum A."/>
            <person name="Steindorff A."/>
            <person name="Ohm R.A."/>
            <person name="Martin F."/>
            <person name="Silar P."/>
            <person name="Natvig D.O."/>
            <person name="Lalanne C."/>
            <person name="Gautier V."/>
            <person name="Ament-Velasquez S.L."/>
            <person name="Kruys A."/>
            <person name="Hutchinson M.I."/>
            <person name="Powell A.J."/>
            <person name="Barry K."/>
            <person name="Miller A.N."/>
            <person name="Grigoriev I.V."/>
            <person name="Debuchy R."/>
            <person name="Gladieux P."/>
            <person name="Hiltunen Thoren M."/>
            <person name="Johannesson H."/>
        </authorList>
    </citation>
    <scope>NUCLEOTIDE SEQUENCE</scope>
    <source>
        <strain evidence="2">PSN293</strain>
    </source>
</reference>
<dbReference type="PANTHER" id="PTHR33112:SF9">
    <property type="entry name" value="HETEROKARYON INCOMPATIBILITY DOMAIN-CONTAINING PROTEIN"/>
    <property type="match status" value="1"/>
</dbReference>
<dbReference type="AlphaFoldDB" id="A0AAN6XZU3"/>
<proteinExistence type="predicted"/>
<evidence type="ECO:0000313" key="2">
    <source>
        <dbReference type="EMBL" id="KAK4208726.1"/>
    </source>
</evidence>
<evidence type="ECO:0000313" key="3">
    <source>
        <dbReference type="Proteomes" id="UP001301769"/>
    </source>
</evidence>
<dbReference type="Pfam" id="PF06985">
    <property type="entry name" value="HET"/>
    <property type="match status" value="1"/>
</dbReference>
<feature type="domain" description="Heterokaryon incompatibility" evidence="1">
    <location>
        <begin position="30"/>
        <end position="167"/>
    </location>
</feature>
<reference evidence="2" key="2">
    <citation type="submission" date="2023-05" db="EMBL/GenBank/DDBJ databases">
        <authorList>
            <consortium name="Lawrence Berkeley National Laboratory"/>
            <person name="Steindorff A."/>
            <person name="Hensen N."/>
            <person name="Bonometti L."/>
            <person name="Westerberg I."/>
            <person name="Brannstrom I.O."/>
            <person name="Guillou S."/>
            <person name="Cros-Aarteil S."/>
            <person name="Calhoun S."/>
            <person name="Haridas S."/>
            <person name="Kuo A."/>
            <person name="Mondo S."/>
            <person name="Pangilinan J."/>
            <person name="Riley R."/>
            <person name="Labutti K."/>
            <person name="Andreopoulos B."/>
            <person name="Lipzen A."/>
            <person name="Chen C."/>
            <person name="Yanf M."/>
            <person name="Daum C."/>
            <person name="Ng V."/>
            <person name="Clum A."/>
            <person name="Ohm R."/>
            <person name="Martin F."/>
            <person name="Silar P."/>
            <person name="Natvig D."/>
            <person name="Lalanne C."/>
            <person name="Gautier V."/>
            <person name="Ament-Velasquez S.L."/>
            <person name="Kruys A."/>
            <person name="Hutchinson M.I."/>
            <person name="Powell A.J."/>
            <person name="Barry K."/>
            <person name="Miller A.N."/>
            <person name="Grigoriev I.V."/>
            <person name="Debuchy R."/>
            <person name="Gladieux P."/>
            <person name="Thoren M.H."/>
            <person name="Johannesson H."/>
        </authorList>
    </citation>
    <scope>NUCLEOTIDE SEQUENCE</scope>
    <source>
        <strain evidence="2">PSN293</strain>
    </source>
</reference>
<name>A0AAN6XZU3_9PEZI</name>
<evidence type="ECO:0000259" key="1">
    <source>
        <dbReference type="Pfam" id="PF06985"/>
    </source>
</evidence>
<dbReference type="InterPro" id="IPR010730">
    <property type="entry name" value="HET"/>
</dbReference>
<protein>
    <submittedName>
        <fullName evidence="2">Heterokaryon incompatibility protein-domain-containing protein</fullName>
    </submittedName>
</protein>
<feature type="non-terminal residue" evidence="2">
    <location>
        <position position="1"/>
    </location>
</feature>
<accession>A0AAN6XZU3</accession>
<gene>
    <name evidence="2" type="ORF">QBC37DRAFT_241637</name>
</gene>
<sequence length="310" mass="35699">LLPKRLLRLDFNNTDQVQLMECAEGQAGRYAALSHCWGNPRDMEQIKTTRRNYKQRLRCILYGDLPKSFQDAVRVCRALGLQHLWIDSLCIVQDDSNDWQHESAKMTDTYENAFITLAATASAGCTEGFTMTHQRPRHFSEFSVYPGPDLVRLRNQPLYRRGWTLQEMALSGRLVHFAHDQLYWFCRSSTQGQYGQNLGTGTALPALNSRPTEQDPTLQDHNLWWDWVEDYSRRQLTRSEDKFPALAGLTKKFQQLTGGHHALGLWMDDIHYGLLWRRARTSKGSQPSAEEADGYSYIPSWSWASIQGPI</sequence>
<dbReference type="EMBL" id="MU858231">
    <property type="protein sequence ID" value="KAK4208726.1"/>
    <property type="molecule type" value="Genomic_DNA"/>
</dbReference>
<comment type="caution">
    <text evidence="2">The sequence shown here is derived from an EMBL/GenBank/DDBJ whole genome shotgun (WGS) entry which is preliminary data.</text>
</comment>
<organism evidence="2 3">
    <name type="scientific">Rhypophila decipiens</name>
    <dbReference type="NCBI Taxonomy" id="261697"/>
    <lineage>
        <taxon>Eukaryota</taxon>
        <taxon>Fungi</taxon>
        <taxon>Dikarya</taxon>
        <taxon>Ascomycota</taxon>
        <taxon>Pezizomycotina</taxon>
        <taxon>Sordariomycetes</taxon>
        <taxon>Sordariomycetidae</taxon>
        <taxon>Sordariales</taxon>
        <taxon>Naviculisporaceae</taxon>
        <taxon>Rhypophila</taxon>
    </lineage>
</organism>
<keyword evidence="3" id="KW-1185">Reference proteome</keyword>